<dbReference type="Proteomes" id="UP001454036">
    <property type="component" value="Unassembled WGS sequence"/>
</dbReference>
<dbReference type="GO" id="GO:0004176">
    <property type="term" value="F:ATP-dependent peptidase activity"/>
    <property type="evidence" value="ECO:0007669"/>
    <property type="project" value="InterPro"/>
</dbReference>
<accession>A0AAV3QBL9</accession>
<dbReference type="EMBL" id="BAABME010003641">
    <property type="protein sequence ID" value="GAA0159597.1"/>
    <property type="molecule type" value="Genomic_DNA"/>
</dbReference>
<evidence type="ECO:0000313" key="2">
    <source>
        <dbReference type="Proteomes" id="UP001454036"/>
    </source>
</evidence>
<reference evidence="1 2" key="1">
    <citation type="submission" date="2024-01" db="EMBL/GenBank/DDBJ databases">
        <title>The complete chloroplast genome sequence of Lithospermum erythrorhizon: insights into the phylogenetic relationship among Boraginaceae species and the maternal lineages of purple gromwells.</title>
        <authorList>
            <person name="Okada T."/>
            <person name="Watanabe K."/>
        </authorList>
    </citation>
    <scope>NUCLEOTIDE SEQUENCE [LARGE SCALE GENOMIC DNA]</scope>
</reference>
<protein>
    <submittedName>
        <fullName evidence="1">Uncharacterized protein</fullName>
    </submittedName>
</protein>
<dbReference type="PANTHER" id="PTHR33471:SF4">
    <property type="entry name" value="T22H22.11 PROTEIN"/>
    <property type="match status" value="1"/>
</dbReference>
<dbReference type="Gene3D" id="1.20.58.760">
    <property type="entry name" value="Peptidase M41"/>
    <property type="match status" value="1"/>
</dbReference>
<dbReference type="SUPFAM" id="SSF140990">
    <property type="entry name" value="FtsH protease domain-like"/>
    <property type="match status" value="1"/>
</dbReference>
<name>A0AAV3QBL9_LITER</name>
<dbReference type="PANTHER" id="PTHR33471">
    <property type="entry name" value="ATP-DEPENDENT ZINC METALLOPROTEASE-RELATED"/>
    <property type="match status" value="1"/>
</dbReference>
<dbReference type="InterPro" id="IPR037219">
    <property type="entry name" value="Peptidase_M41-like"/>
</dbReference>
<sequence length="310" mass="35004">MYNIFGIKSWCPITAAQAMVLSRLEEDGGTVRRRGVLTRVDRELDKGKYKEALSLVKQLQRQPGRLRGFGAIKLVPNKMLELNGLQNREISSASCTGEPSLIDNVMHSIECCRRFAIEEQEGLASESVSSVDNESDNSASEDHFMCLQHEAGHFLVGYLLGILPKRYRIPSVQDLMEERFAGGMVEFLGFEFLSEIDVADTLNKHRKKTKGTLSNETLNRFLCVVVAGLVAEHLLFGYSEMLHSDVKKMDNVLKWLDFTEDEAYYRVRYAALNSIIMLSTHDLARSKLAEAMASRRSISFCIHTIENSLK</sequence>
<dbReference type="AlphaFoldDB" id="A0AAV3QBL9"/>
<dbReference type="GO" id="GO:0005524">
    <property type="term" value="F:ATP binding"/>
    <property type="evidence" value="ECO:0007669"/>
    <property type="project" value="InterPro"/>
</dbReference>
<dbReference type="GO" id="GO:0006508">
    <property type="term" value="P:proteolysis"/>
    <property type="evidence" value="ECO:0007669"/>
    <property type="project" value="InterPro"/>
</dbReference>
<keyword evidence="2" id="KW-1185">Reference proteome</keyword>
<proteinExistence type="predicted"/>
<organism evidence="1 2">
    <name type="scientific">Lithospermum erythrorhizon</name>
    <name type="common">Purple gromwell</name>
    <name type="synonym">Lithospermum officinale var. erythrorhizon</name>
    <dbReference type="NCBI Taxonomy" id="34254"/>
    <lineage>
        <taxon>Eukaryota</taxon>
        <taxon>Viridiplantae</taxon>
        <taxon>Streptophyta</taxon>
        <taxon>Embryophyta</taxon>
        <taxon>Tracheophyta</taxon>
        <taxon>Spermatophyta</taxon>
        <taxon>Magnoliopsida</taxon>
        <taxon>eudicotyledons</taxon>
        <taxon>Gunneridae</taxon>
        <taxon>Pentapetalae</taxon>
        <taxon>asterids</taxon>
        <taxon>lamiids</taxon>
        <taxon>Boraginales</taxon>
        <taxon>Boraginaceae</taxon>
        <taxon>Boraginoideae</taxon>
        <taxon>Lithospermeae</taxon>
        <taxon>Lithospermum</taxon>
    </lineage>
</organism>
<comment type="caution">
    <text evidence="1">The sequence shown here is derived from an EMBL/GenBank/DDBJ whole genome shotgun (WGS) entry which is preliminary data.</text>
</comment>
<gene>
    <name evidence="1" type="ORF">LIER_16335</name>
</gene>
<dbReference type="GO" id="GO:0004222">
    <property type="term" value="F:metalloendopeptidase activity"/>
    <property type="evidence" value="ECO:0007669"/>
    <property type="project" value="InterPro"/>
</dbReference>
<evidence type="ECO:0000313" key="1">
    <source>
        <dbReference type="EMBL" id="GAA0159597.1"/>
    </source>
</evidence>